<dbReference type="GO" id="GO:0019894">
    <property type="term" value="F:kinesin binding"/>
    <property type="evidence" value="ECO:0007669"/>
    <property type="project" value="Ensembl"/>
</dbReference>
<reference evidence="8" key="1">
    <citation type="submission" date="2018-11" db="EMBL/GenBank/DDBJ databases">
        <title>Haplotype-resolved cattle genomes.</title>
        <authorList>
            <person name="Low W.Y."/>
            <person name="Tearle R."/>
            <person name="Bickhart D.M."/>
            <person name="Rosen B.D."/>
            <person name="Koren S."/>
            <person name="Rhie A."/>
            <person name="Hiendleder S."/>
            <person name="Phillippy A.M."/>
            <person name="Smith T.P.L."/>
            <person name="Williams J.L."/>
        </authorList>
    </citation>
    <scope>NUCLEOTIDE SEQUENCE [LARGE SCALE GENOMIC DNA]</scope>
</reference>
<sequence length="786" mass="87070">MRSLRTGAHITRARRGGDARGFHSAAAGAVRLCSPGIPMEHGVGYAATAGTEGATRAPPLPGKMAEPGAVRTSPPNHRPSGMEGFLKSDERQRLAKERREEREKCLAAREQQILEKQKRAKLQYEKQIEERWKKLEEQRQREEQKRAAVEEKRKQKLREEEERLEAMMRRSLERSQQLELKKKCSSGGASLAAGPGGRDGESGNTPPPPLGLAASTLPLDPGTTAAAAESTNACDKLSTSTMNLPKQMEPPMSKRLSSSTAAISYSPDRAPAGSLKSSYKSSPTRNVERKKIASTSGGGDAGKGAPAGVEASPTEKMKRGPRATASVPSVGLMSPLRSISKRSSSPVTSKATSKAYPQSPKNTKPPYPGSPVKYRLPSFSGQETPKKKADKEKSNKEKEGTLPQQAASSPKEEVPEKHVADRQATEKHEKHEATAGKAKGGRASGKPTAGTTDAGEATKILSEKRRQARLQKEQEEQERLEKEKQDKLEREELKRKAEEERLRLEEARKQEEEKKHLEEEEKRKVAEEAKRKAKEALLLKEEQEKEKQEKEKQEKAMIVKQKEAAEAKAQEAAKQMRLKREQIMLQMEQERLERKKRIDEIMKRTRKSDVSLEVKKEDPKVELQSALCVENKTEPMVPNKIEISVLNTFQEVNVVEHAALETFPQDVFTDELKPVEGLVHLDTLDGKSNSLDDSTEEVQSMDMSPVSKEELISIPEFSPVSEMIPGVSLDQNGTGNARALQDLLDFTGPPIFPKRSSENLSLDDCNKNLIEGFNSPGQENTLNTFC</sequence>
<dbReference type="InterPro" id="IPR051483">
    <property type="entry name" value="MAP7_domain-containing"/>
</dbReference>
<feature type="compositionally biased region" description="Polar residues" evidence="6">
    <location>
        <begin position="275"/>
        <end position="285"/>
    </location>
</feature>
<keyword evidence="3" id="KW-0963">Cytoplasm</keyword>
<evidence type="ECO:0000256" key="3">
    <source>
        <dbReference type="ARBA" id="ARBA00022490"/>
    </source>
</evidence>
<evidence type="ECO:0000256" key="2">
    <source>
        <dbReference type="ARBA" id="ARBA00007525"/>
    </source>
</evidence>
<feature type="region of interest" description="Disordered" evidence="6">
    <location>
        <begin position="66"/>
        <end position="111"/>
    </location>
</feature>
<proteinExistence type="inferred from homology"/>
<dbReference type="GeneTree" id="ENSGT00950000182941"/>
<dbReference type="GO" id="GO:0005874">
    <property type="term" value="C:microtubule"/>
    <property type="evidence" value="ECO:0007669"/>
    <property type="project" value="Ensembl"/>
</dbReference>
<dbReference type="Pfam" id="PF05672">
    <property type="entry name" value="MAP7"/>
    <property type="match status" value="1"/>
</dbReference>
<reference evidence="7" key="2">
    <citation type="submission" date="2025-08" db="UniProtKB">
        <authorList>
            <consortium name="Ensembl"/>
        </authorList>
    </citation>
    <scope>IDENTIFICATION</scope>
</reference>
<protein>
    <submittedName>
        <fullName evidence="7">MAP7 domain containing 2</fullName>
    </submittedName>
</protein>
<feature type="compositionally biased region" description="Basic and acidic residues" evidence="6">
    <location>
        <begin position="461"/>
        <end position="532"/>
    </location>
</feature>
<dbReference type="PANTHER" id="PTHR15073">
    <property type="entry name" value="MICROTUBULE-ASSOCIATED PROTEIN"/>
    <property type="match status" value="1"/>
</dbReference>
<gene>
    <name evidence="7" type="primary">MAP7D2</name>
</gene>
<feature type="compositionally biased region" description="Basic and acidic residues" evidence="6">
    <location>
        <begin position="135"/>
        <end position="173"/>
    </location>
</feature>
<dbReference type="GO" id="GO:0005813">
    <property type="term" value="C:centrosome"/>
    <property type="evidence" value="ECO:0007669"/>
    <property type="project" value="Ensembl"/>
</dbReference>
<comment type="similarity">
    <text evidence="2">Belongs to the MAP7 family.</text>
</comment>
<feature type="compositionally biased region" description="Basic and acidic residues" evidence="6">
    <location>
        <begin position="384"/>
        <end position="400"/>
    </location>
</feature>
<dbReference type="GO" id="GO:0043005">
    <property type="term" value="C:neuron projection"/>
    <property type="evidence" value="ECO:0007669"/>
    <property type="project" value="Ensembl"/>
</dbReference>
<evidence type="ECO:0000256" key="5">
    <source>
        <dbReference type="ARBA" id="ARBA00023212"/>
    </source>
</evidence>
<keyword evidence="4" id="KW-0175">Coiled coil</keyword>
<evidence type="ECO:0000313" key="8">
    <source>
        <dbReference type="Proteomes" id="UP000429181"/>
    </source>
</evidence>
<dbReference type="GO" id="GO:0008017">
    <property type="term" value="F:microtubule binding"/>
    <property type="evidence" value="ECO:0007669"/>
    <property type="project" value="Ensembl"/>
</dbReference>
<dbReference type="GO" id="GO:0030496">
    <property type="term" value="C:midbody"/>
    <property type="evidence" value="ECO:0007669"/>
    <property type="project" value="Ensembl"/>
</dbReference>
<dbReference type="AlphaFoldDB" id="A0A4W2GW40"/>
<dbReference type="PANTHER" id="PTHR15073:SF3">
    <property type="entry name" value="MAP7 DOMAIN-CONTAINING PROTEIN 2"/>
    <property type="match status" value="1"/>
</dbReference>
<evidence type="ECO:0000313" key="7">
    <source>
        <dbReference type="Ensembl" id="ENSBIXP00005022898.1"/>
    </source>
</evidence>
<feature type="compositionally biased region" description="Polar residues" evidence="6">
    <location>
        <begin position="229"/>
        <end position="244"/>
    </location>
</feature>
<feature type="compositionally biased region" description="Polar residues" evidence="6">
    <location>
        <begin position="351"/>
        <end position="362"/>
    </location>
</feature>
<keyword evidence="5" id="KW-0206">Cytoskeleton</keyword>
<evidence type="ECO:0000256" key="1">
    <source>
        <dbReference type="ARBA" id="ARBA00004245"/>
    </source>
</evidence>
<evidence type="ECO:0000256" key="6">
    <source>
        <dbReference type="SAM" id="MobiDB-lite"/>
    </source>
</evidence>
<feature type="compositionally biased region" description="Low complexity" evidence="6">
    <location>
        <begin position="334"/>
        <end position="350"/>
    </location>
</feature>
<name>A0A4W2GW40_BOBOX</name>
<evidence type="ECO:0000256" key="4">
    <source>
        <dbReference type="ARBA" id="ARBA00023054"/>
    </source>
</evidence>
<dbReference type="Proteomes" id="UP000429181">
    <property type="component" value="Unassembled WGS sequence"/>
</dbReference>
<organism evidence="7 8">
    <name type="scientific">Bos indicus x Bos taurus</name>
    <name type="common">Hybrid cattle</name>
    <dbReference type="NCBI Taxonomy" id="30522"/>
    <lineage>
        <taxon>Eukaryota</taxon>
        <taxon>Metazoa</taxon>
        <taxon>Chordata</taxon>
        <taxon>Craniata</taxon>
        <taxon>Vertebrata</taxon>
        <taxon>Euteleostomi</taxon>
        <taxon>Mammalia</taxon>
        <taxon>Eutheria</taxon>
        <taxon>Laurasiatheria</taxon>
        <taxon>Artiodactyla</taxon>
        <taxon>Ruminantia</taxon>
        <taxon>Pecora</taxon>
        <taxon>Bovidae</taxon>
        <taxon>Bovinae</taxon>
        <taxon>Bos</taxon>
    </lineage>
</organism>
<feature type="compositionally biased region" description="Basic and acidic residues" evidence="6">
    <location>
        <begin position="86"/>
        <end position="111"/>
    </location>
</feature>
<accession>A0A4W2GW40</accession>
<dbReference type="GO" id="GO:0000226">
    <property type="term" value="P:microtubule cytoskeleton organization"/>
    <property type="evidence" value="ECO:0007669"/>
    <property type="project" value="Ensembl"/>
</dbReference>
<comment type="subcellular location">
    <subcellularLocation>
        <location evidence="1">Cytoplasm</location>
        <location evidence="1">Cytoskeleton</location>
    </subcellularLocation>
</comment>
<feature type="region of interest" description="Disordered" evidence="6">
    <location>
        <begin position="135"/>
        <end position="532"/>
    </location>
</feature>
<dbReference type="InterPro" id="IPR008604">
    <property type="entry name" value="MAP7_fam"/>
</dbReference>
<feature type="compositionally biased region" description="Basic and acidic residues" evidence="6">
    <location>
        <begin position="410"/>
        <end position="434"/>
    </location>
</feature>
<dbReference type="Ensembl" id="ENSBIXT00005037424.1">
    <property type="protein sequence ID" value="ENSBIXP00005022898.1"/>
    <property type="gene ID" value="ENSBIXG00005025740.1"/>
</dbReference>